<keyword evidence="2" id="KW-1185">Reference proteome</keyword>
<evidence type="ECO:0000313" key="2">
    <source>
        <dbReference type="Proteomes" id="UP001221898"/>
    </source>
</evidence>
<sequence length="89" mass="10548">MYLEKQLWVNPEQQKRCGWQARQVTCFPVYASPGPRHWPPWWGLQQGRLRTATDQGAHDVHDYTAITRLQRWTSLYPNFTSGVEERIYG</sequence>
<evidence type="ECO:0000313" key="1">
    <source>
        <dbReference type="EMBL" id="KAJ8386867.1"/>
    </source>
</evidence>
<accession>A0AAD7RMK0</accession>
<proteinExistence type="predicted"/>
<name>A0AAD7RMK0_9TELE</name>
<dbReference type="EMBL" id="JAINUG010000221">
    <property type="protein sequence ID" value="KAJ8386867.1"/>
    <property type="molecule type" value="Genomic_DNA"/>
</dbReference>
<organism evidence="1 2">
    <name type="scientific">Aldrovandia affinis</name>
    <dbReference type="NCBI Taxonomy" id="143900"/>
    <lineage>
        <taxon>Eukaryota</taxon>
        <taxon>Metazoa</taxon>
        <taxon>Chordata</taxon>
        <taxon>Craniata</taxon>
        <taxon>Vertebrata</taxon>
        <taxon>Euteleostomi</taxon>
        <taxon>Actinopterygii</taxon>
        <taxon>Neopterygii</taxon>
        <taxon>Teleostei</taxon>
        <taxon>Notacanthiformes</taxon>
        <taxon>Halosauridae</taxon>
        <taxon>Aldrovandia</taxon>
    </lineage>
</organism>
<reference evidence="1" key="1">
    <citation type="journal article" date="2023" name="Science">
        <title>Genome structures resolve the early diversification of teleost fishes.</title>
        <authorList>
            <person name="Parey E."/>
            <person name="Louis A."/>
            <person name="Montfort J."/>
            <person name="Bouchez O."/>
            <person name="Roques C."/>
            <person name="Iampietro C."/>
            <person name="Lluch J."/>
            <person name="Castinel A."/>
            <person name="Donnadieu C."/>
            <person name="Desvignes T."/>
            <person name="Floi Bucao C."/>
            <person name="Jouanno E."/>
            <person name="Wen M."/>
            <person name="Mejri S."/>
            <person name="Dirks R."/>
            <person name="Jansen H."/>
            <person name="Henkel C."/>
            <person name="Chen W.J."/>
            <person name="Zahm M."/>
            <person name="Cabau C."/>
            <person name="Klopp C."/>
            <person name="Thompson A.W."/>
            <person name="Robinson-Rechavi M."/>
            <person name="Braasch I."/>
            <person name="Lecointre G."/>
            <person name="Bobe J."/>
            <person name="Postlethwait J.H."/>
            <person name="Berthelot C."/>
            <person name="Roest Crollius H."/>
            <person name="Guiguen Y."/>
        </authorList>
    </citation>
    <scope>NUCLEOTIDE SEQUENCE</scope>
    <source>
        <strain evidence="1">NC1722</strain>
    </source>
</reference>
<dbReference type="AlphaFoldDB" id="A0AAD7RMK0"/>
<protein>
    <submittedName>
        <fullName evidence="1">Uncharacterized protein</fullName>
    </submittedName>
</protein>
<gene>
    <name evidence="1" type="ORF">AAFF_G00165680</name>
</gene>
<comment type="caution">
    <text evidence="1">The sequence shown here is derived from an EMBL/GenBank/DDBJ whole genome shotgun (WGS) entry which is preliminary data.</text>
</comment>
<dbReference type="Proteomes" id="UP001221898">
    <property type="component" value="Unassembled WGS sequence"/>
</dbReference>